<dbReference type="InterPro" id="IPR013087">
    <property type="entry name" value="Znf_C2H2_type"/>
</dbReference>
<dbReference type="Pfam" id="PF00096">
    <property type="entry name" value="zf-C2H2"/>
    <property type="match status" value="2"/>
</dbReference>
<keyword evidence="14" id="KW-1185">Reference proteome</keyword>
<keyword evidence="8" id="KW-0539">Nucleus</keyword>
<feature type="compositionally biased region" description="Low complexity" evidence="10">
    <location>
        <begin position="228"/>
        <end position="238"/>
    </location>
</feature>
<reference evidence="12" key="1">
    <citation type="submission" date="2011-10" db="EMBL/GenBank/DDBJ databases">
        <authorList>
            <person name="Genoscope - CEA"/>
        </authorList>
    </citation>
    <scope>NUCLEOTIDE SEQUENCE</scope>
</reference>
<dbReference type="GO" id="GO:0000785">
    <property type="term" value="C:chromatin"/>
    <property type="evidence" value="ECO:0007669"/>
    <property type="project" value="TreeGrafter"/>
</dbReference>
<dbReference type="InterPro" id="IPR036236">
    <property type="entry name" value="Znf_C2H2_sf"/>
</dbReference>
<dbReference type="GO" id="GO:0005667">
    <property type="term" value="C:transcription regulator complex"/>
    <property type="evidence" value="ECO:0007669"/>
    <property type="project" value="TreeGrafter"/>
</dbReference>
<evidence type="ECO:0000259" key="11">
    <source>
        <dbReference type="PROSITE" id="PS50157"/>
    </source>
</evidence>
<keyword evidence="6" id="KW-0805">Transcription regulation</keyword>
<dbReference type="OrthoDB" id="3437960at2759"/>
<feature type="domain" description="C2H2-type" evidence="11">
    <location>
        <begin position="509"/>
        <end position="538"/>
    </location>
</feature>
<name>G8Y8R8_PICSO</name>
<feature type="region of interest" description="Disordered" evidence="10">
    <location>
        <begin position="169"/>
        <end position="213"/>
    </location>
</feature>
<dbReference type="eggNOG" id="KOG1721">
    <property type="taxonomic scope" value="Eukaryota"/>
</dbReference>
<dbReference type="HOGENOM" id="CLU_022817_0_0_1"/>
<organism evidence="12 14">
    <name type="scientific">Pichia sorbitophila (strain ATCC MYA-4447 / BCRC 22081 / CBS 7064 / NBRC 10061 / NRRL Y-12695)</name>
    <name type="common">Hybrid yeast</name>
    <dbReference type="NCBI Taxonomy" id="559304"/>
    <lineage>
        <taxon>Eukaryota</taxon>
        <taxon>Fungi</taxon>
        <taxon>Dikarya</taxon>
        <taxon>Ascomycota</taxon>
        <taxon>Saccharomycotina</taxon>
        <taxon>Pichiomycetes</taxon>
        <taxon>Debaryomycetaceae</taxon>
        <taxon>Millerozyma</taxon>
    </lineage>
</organism>
<comment type="subcellular location">
    <subcellularLocation>
        <location evidence="1">Nucleus</location>
    </subcellularLocation>
</comment>
<keyword evidence="4 9" id="KW-0863">Zinc-finger</keyword>
<dbReference type="GO" id="GO:0000981">
    <property type="term" value="F:DNA-binding transcription factor activity, RNA polymerase II-specific"/>
    <property type="evidence" value="ECO:0007669"/>
    <property type="project" value="TreeGrafter"/>
</dbReference>
<feature type="region of interest" description="Disordered" evidence="10">
    <location>
        <begin position="296"/>
        <end position="352"/>
    </location>
</feature>
<evidence type="ECO:0000256" key="1">
    <source>
        <dbReference type="ARBA" id="ARBA00004123"/>
    </source>
</evidence>
<dbReference type="GO" id="GO:0000978">
    <property type="term" value="F:RNA polymerase II cis-regulatory region sequence-specific DNA binding"/>
    <property type="evidence" value="ECO:0007669"/>
    <property type="project" value="TreeGrafter"/>
</dbReference>
<dbReference type="Proteomes" id="UP000005222">
    <property type="component" value="Chromosome K"/>
</dbReference>
<evidence type="ECO:0000256" key="5">
    <source>
        <dbReference type="ARBA" id="ARBA00022833"/>
    </source>
</evidence>
<evidence type="ECO:0000256" key="6">
    <source>
        <dbReference type="ARBA" id="ARBA00023015"/>
    </source>
</evidence>
<evidence type="ECO:0000256" key="7">
    <source>
        <dbReference type="ARBA" id="ARBA00023163"/>
    </source>
</evidence>
<proteinExistence type="predicted"/>
<dbReference type="GO" id="GO:0045944">
    <property type="term" value="P:positive regulation of transcription by RNA polymerase II"/>
    <property type="evidence" value="ECO:0007669"/>
    <property type="project" value="UniProtKB-ARBA"/>
</dbReference>
<accession>G8Y8R8</accession>
<evidence type="ECO:0000313" key="14">
    <source>
        <dbReference type="Proteomes" id="UP000005222"/>
    </source>
</evidence>
<dbReference type="GO" id="GO:0008270">
    <property type="term" value="F:zinc ion binding"/>
    <property type="evidence" value="ECO:0007669"/>
    <property type="project" value="UniProtKB-KW"/>
</dbReference>
<dbReference type="PANTHER" id="PTHR14003:SF19">
    <property type="entry name" value="YY2 TRANSCRIPTION FACTOR"/>
    <property type="match status" value="1"/>
</dbReference>
<dbReference type="FunCoup" id="G8Y8R8">
    <property type="interactions" value="1308"/>
</dbReference>
<reference evidence="14" key="2">
    <citation type="journal article" date="2012" name="G3 (Bethesda)">
        <title>Pichia sorbitophila, an interspecies yeast hybrid reveals early steps of genome resolution following polyploidization.</title>
        <authorList>
            <person name="Leh Louis V."/>
            <person name="Despons L."/>
            <person name="Friedrich A."/>
            <person name="Martin T."/>
            <person name="Durrens P."/>
            <person name="Casaregola S."/>
            <person name="Neuveglise C."/>
            <person name="Fairhead C."/>
            <person name="Marck C."/>
            <person name="Cruz J.A."/>
            <person name="Straub M.L."/>
            <person name="Kugler V."/>
            <person name="Sacerdot C."/>
            <person name="Uzunov Z."/>
            <person name="Thierry A."/>
            <person name="Weiss S."/>
            <person name="Bleykasten C."/>
            <person name="De Montigny J."/>
            <person name="Jacques N."/>
            <person name="Jung P."/>
            <person name="Lemaire M."/>
            <person name="Mallet S."/>
            <person name="Morel G."/>
            <person name="Richard G.F."/>
            <person name="Sarkar A."/>
            <person name="Savel G."/>
            <person name="Schacherer J."/>
            <person name="Seret M.L."/>
            <person name="Talla E."/>
            <person name="Samson G."/>
            <person name="Jubin C."/>
            <person name="Poulain J."/>
            <person name="Vacherie B."/>
            <person name="Barbe V."/>
            <person name="Pelletier E."/>
            <person name="Sherman D.J."/>
            <person name="Westhof E."/>
            <person name="Weissenbach J."/>
            <person name="Baret P.V."/>
            <person name="Wincker P."/>
            <person name="Gaillardin C."/>
            <person name="Dujon B."/>
            <person name="Souciet J.L."/>
        </authorList>
    </citation>
    <scope>NUCLEOTIDE SEQUENCE [LARGE SCALE GENOMIC DNA]</scope>
    <source>
        <strain evidence="14">ATCC MYA-4447 / BCRC 22081 / CBS 7064 / NBRC 10061 / NRRL Y-12695</strain>
    </source>
</reference>
<keyword evidence="3" id="KW-0677">Repeat</keyword>
<evidence type="ECO:0000256" key="2">
    <source>
        <dbReference type="ARBA" id="ARBA00022723"/>
    </source>
</evidence>
<evidence type="ECO:0000313" key="13">
    <source>
        <dbReference type="EMBL" id="CCE84863.1"/>
    </source>
</evidence>
<dbReference type="Proteomes" id="UP000005222">
    <property type="component" value="Chromosome L"/>
</dbReference>
<sequence>MEPFGNWEEVAGSTSKVPLPHEDFDDYFGEYNQMDNLLNETLIGIQDLDVPSGFMNNDIKQQEGNSFPRGHQAKHSRKISGTAIFGYADHNKELSISGITDLYKSMKGSVDIGKSISPGELLKSLTESGQAQASEGGHELLQNSDFKFPQQQPAGEPLRFLEEDEIEYEKAQKKQEKGNDYIVTNNNPKSYKFPPSPTLSKRNESYGKSQPTYNNYSAKYLQEISMLNGNSNDNGSNDKNIHSKSSENPYVDDIGPLLDDEQADEVPRNDILPSSSTPFNTRTVYRYVPIPVTENVPFKPTKKPQRNQDVFGINDMPKTYLPPPSPSALSAGSPELKSSPEPQSPTPRNDINFAQPLIFSSPINPQLLNNKNDFFTPQFFSDDVTSRDFDDDKFNYNLNSSPVYQKTSAIPSPFRYNSSPIRNFQPTNDDTVDANTTLTPQKNSIPITPKHNKVTLEWSPIISPNAKSSKDVKRAIQQSSPRRKIKKTSLLPPGELDQYWVGPDENKIFTCVYQGCGKRFTRRYNVRSHIQTHLSDRPFGCSYCPKRFVRQHDLNRHVKGHLEARYCKCLCGKEFSRLDALKKHRARNICIGGLASNENHCVTKPPRKEKGCSIDEKKAEILAEEAEYLLPMAKANGQ</sequence>
<feature type="compositionally biased region" description="Basic and acidic residues" evidence="10">
    <location>
        <begin position="169"/>
        <end position="179"/>
    </location>
</feature>
<evidence type="ECO:0000256" key="10">
    <source>
        <dbReference type="SAM" id="MobiDB-lite"/>
    </source>
</evidence>
<protein>
    <submittedName>
        <fullName evidence="12">Piso0_004422 protein</fullName>
    </submittedName>
</protein>
<evidence type="ECO:0000256" key="8">
    <source>
        <dbReference type="ARBA" id="ARBA00023242"/>
    </source>
</evidence>
<dbReference type="FunFam" id="3.30.160.60:FF:001752">
    <property type="entry name" value="Transcriptional factor SWI5"/>
    <property type="match status" value="1"/>
</dbReference>
<keyword evidence="2" id="KW-0479">Metal-binding</keyword>
<dbReference type="STRING" id="559304.G8Y8R8"/>
<dbReference type="SUPFAM" id="SSF57667">
    <property type="entry name" value="beta-beta-alpha zinc fingers"/>
    <property type="match status" value="1"/>
</dbReference>
<gene>
    <name evidence="12" type="primary">Piso0_004422</name>
    <name evidence="12" type="ORF">GNLVRS01_PISO0K16532g</name>
    <name evidence="13" type="ORF">GNLVRS01_PISO0L16533g</name>
</gene>
<dbReference type="EMBL" id="FO082049">
    <property type="protein sequence ID" value="CCE83832.1"/>
    <property type="molecule type" value="Genomic_DNA"/>
</dbReference>
<dbReference type="PROSITE" id="PS50157">
    <property type="entry name" value="ZINC_FINGER_C2H2_2"/>
    <property type="match status" value="2"/>
</dbReference>
<dbReference type="PANTHER" id="PTHR14003">
    <property type="entry name" value="TRANSCRIPTIONAL REPRESSOR PROTEIN YY"/>
    <property type="match status" value="1"/>
</dbReference>
<dbReference type="PROSITE" id="PS00028">
    <property type="entry name" value="ZINC_FINGER_C2H2_1"/>
    <property type="match status" value="2"/>
</dbReference>
<dbReference type="SMART" id="SM00355">
    <property type="entry name" value="ZnF_C2H2"/>
    <property type="match status" value="2"/>
</dbReference>
<evidence type="ECO:0000256" key="3">
    <source>
        <dbReference type="ARBA" id="ARBA00022737"/>
    </source>
</evidence>
<dbReference type="EMBL" id="FO082048">
    <property type="protein sequence ID" value="CCE84863.1"/>
    <property type="molecule type" value="Genomic_DNA"/>
</dbReference>
<keyword evidence="7" id="KW-0804">Transcription</keyword>
<evidence type="ECO:0000256" key="4">
    <source>
        <dbReference type="ARBA" id="ARBA00022771"/>
    </source>
</evidence>
<dbReference type="Gene3D" id="3.30.160.60">
    <property type="entry name" value="Classic Zinc Finger"/>
    <property type="match status" value="2"/>
</dbReference>
<feature type="region of interest" description="Disordered" evidence="10">
    <location>
        <begin position="227"/>
        <end position="257"/>
    </location>
</feature>
<evidence type="ECO:0000256" key="9">
    <source>
        <dbReference type="PROSITE-ProRule" id="PRU00042"/>
    </source>
</evidence>
<dbReference type="AlphaFoldDB" id="G8Y8R8"/>
<feature type="domain" description="C2H2-type" evidence="11">
    <location>
        <begin position="539"/>
        <end position="566"/>
    </location>
</feature>
<dbReference type="GO" id="GO:0005634">
    <property type="term" value="C:nucleus"/>
    <property type="evidence" value="ECO:0007669"/>
    <property type="project" value="UniProtKB-SubCell"/>
</dbReference>
<keyword evidence="5" id="KW-0862">Zinc</keyword>
<evidence type="ECO:0000313" key="12">
    <source>
        <dbReference type="EMBL" id="CCE83832.1"/>
    </source>
</evidence>
<dbReference type="InParanoid" id="G8Y8R8"/>